<dbReference type="InterPro" id="IPR050979">
    <property type="entry name" value="LD-transpeptidase"/>
</dbReference>
<dbReference type="InterPro" id="IPR005490">
    <property type="entry name" value="LD_TPept_cat_dom"/>
</dbReference>
<feature type="active site" description="Proton donor/acceptor" evidence="9">
    <location>
        <position position="113"/>
    </location>
</feature>
<evidence type="ECO:0000256" key="1">
    <source>
        <dbReference type="ARBA" id="ARBA00004752"/>
    </source>
</evidence>
<comment type="pathway">
    <text evidence="1 9">Cell wall biogenesis; peptidoglycan biosynthesis.</text>
</comment>
<evidence type="ECO:0000256" key="2">
    <source>
        <dbReference type="ARBA" id="ARBA00005992"/>
    </source>
</evidence>
<keyword evidence="7 9" id="KW-0961">Cell wall biogenesis/degradation</keyword>
<dbReference type="GO" id="GO:0071555">
    <property type="term" value="P:cell wall organization"/>
    <property type="evidence" value="ECO:0007669"/>
    <property type="project" value="UniProtKB-UniRule"/>
</dbReference>
<reference evidence="12 13" key="1">
    <citation type="submission" date="2016-10" db="EMBL/GenBank/DDBJ databases">
        <authorList>
            <person name="de Groot N.N."/>
        </authorList>
    </citation>
    <scope>NUCLEOTIDE SEQUENCE [LARGE SCALE GENOMIC DNA]</scope>
    <source>
        <strain evidence="13">P4B,CCM 7963,CECT 7998,DSM 25260,IBRC-M 10614,KCTC 13821</strain>
    </source>
</reference>
<dbReference type="GO" id="GO:0018104">
    <property type="term" value="P:peptidoglycan-protein cross-linking"/>
    <property type="evidence" value="ECO:0007669"/>
    <property type="project" value="TreeGrafter"/>
</dbReference>
<evidence type="ECO:0000256" key="7">
    <source>
        <dbReference type="ARBA" id="ARBA00023316"/>
    </source>
</evidence>
<comment type="pathway">
    <text evidence="8">Glycan biosynthesis.</text>
</comment>
<organism evidence="12 13">
    <name type="scientific">Alteribacillus bidgolensis</name>
    <dbReference type="NCBI Taxonomy" id="930129"/>
    <lineage>
        <taxon>Bacteria</taxon>
        <taxon>Bacillati</taxon>
        <taxon>Bacillota</taxon>
        <taxon>Bacilli</taxon>
        <taxon>Bacillales</taxon>
        <taxon>Bacillaceae</taxon>
        <taxon>Alteribacillus</taxon>
    </lineage>
</organism>
<dbReference type="EMBL" id="FNDU01000001">
    <property type="protein sequence ID" value="SDH36369.1"/>
    <property type="molecule type" value="Genomic_DNA"/>
</dbReference>
<keyword evidence="6 9" id="KW-0573">Peptidoglycan synthesis</keyword>
<dbReference type="GO" id="GO:0008360">
    <property type="term" value="P:regulation of cell shape"/>
    <property type="evidence" value="ECO:0007669"/>
    <property type="project" value="UniProtKB-UniRule"/>
</dbReference>
<sequence>MKLCNIAIISLMIQSVLWPLNAVPNAGDPYIIINKRTNQLAFIEGGEIEETYHVATGKTELLTPEGEFTVIVKAIRPYYRKLDIKGGDPKNPLGSRWIGFDAENTNGRVYGIHGTNRPESIGRHISNGCIRMKNEEVNQLFEKTIPGTKVWIESSPKSISQIVNERGLRYGDKPYYLEEDLKSL</sequence>
<feature type="active site" description="Nucleophile" evidence="9">
    <location>
        <position position="129"/>
    </location>
</feature>
<feature type="chain" id="PRO_5011461051" evidence="10">
    <location>
        <begin position="23"/>
        <end position="184"/>
    </location>
</feature>
<gene>
    <name evidence="12" type="ORF">SAMN05216352_10173</name>
</gene>
<accession>A0A1G8BTG4</accession>
<dbReference type="PROSITE" id="PS52029">
    <property type="entry name" value="LD_TPASE"/>
    <property type="match status" value="1"/>
</dbReference>
<evidence type="ECO:0000256" key="5">
    <source>
        <dbReference type="ARBA" id="ARBA00022960"/>
    </source>
</evidence>
<dbReference type="RefSeq" id="WP_091579347.1">
    <property type="nucleotide sequence ID" value="NZ_FNDU01000001.1"/>
</dbReference>
<evidence type="ECO:0000256" key="3">
    <source>
        <dbReference type="ARBA" id="ARBA00022679"/>
    </source>
</evidence>
<dbReference type="UniPathway" id="UPA00219"/>
<dbReference type="SUPFAM" id="SSF141523">
    <property type="entry name" value="L,D-transpeptidase catalytic domain-like"/>
    <property type="match status" value="1"/>
</dbReference>
<protein>
    <submittedName>
        <fullName evidence="12">L,D-transpeptidase catalytic domain</fullName>
    </submittedName>
</protein>
<keyword evidence="13" id="KW-1185">Reference proteome</keyword>
<dbReference type="OrthoDB" id="9787225at2"/>
<name>A0A1G8BTG4_9BACI</name>
<evidence type="ECO:0000256" key="8">
    <source>
        <dbReference type="ARBA" id="ARBA00060592"/>
    </source>
</evidence>
<comment type="similarity">
    <text evidence="2">Belongs to the YkuD family.</text>
</comment>
<keyword evidence="10" id="KW-0732">Signal</keyword>
<proteinExistence type="inferred from homology"/>
<dbReference type="GO" id="GO:0016740">
    <property type="term" value="F:transferase activity"/>
    <property type="evidence" value="ECO:0007669"/>
    <property type="project" value="UniProtKB-KW"/>
</dbReference>
<feature type="signal peptide" evidence="10">
    <location>
        <begin position="1"/>
        <end position="22"/>
    </location>
</feature>
<evidence type="ECO:0000256" key="6">
    <source>
        <dbReference type="ARBA" id="ARBA00022984"/>
    </source>
</evidence>
<dbReference type="InterPro" id="IPR038063">
    <property type="entry name" value="Transpep_catalytic_dom"/>
</dbReference>
<dbReference type="PANTHER" id="PTHR30582:SF4">
    <property type="entry name" value="L,D-TRANSPEPTIDASE YQJB-RELATED"/>
    <property type="match status" value="1"/>
</dbReference>
<dbReference type="CDD" id="cd16913">
    <property type="entry name" value="YkuD_like"/>
    <property type="match status" value="1"/>
</dbReference>
<evidence type="ECO:0000256" key="10">
    <source>
        <dbReference type="SAM" id="SignalP"/>
    </source>
</evidence>
<keyword evidence="3" id="KW-0808">Transferase</keyword>
<dbReference type="GO" id="GO:0071972">
    <property type="term" value="F:peptidoglycan L,D-transpeptidase activity"/>
    <property type="evidence" value="ECO:0007669"/>
    <property type="project" value="TreeGrafter"/>
</dbReference>
<keyword evidence="5 9" id="KW-0133">Cell shape</keyword>
<evidence type="ECO:0000256" key="4">
    <source>
        <dbReference type="ARBA" id="ARBA00022801"/>
    </source>
</evidence>
<dbReference type="FunFam" id="2.40.440.10:FF:000003">
    <property type="entry name" value="L,D-transpeptidase YciB"/>
    <property type="match status" value="1"/>
</dbReference>
<evidence type="ECO:0000259" key="11">
    <source>
        <dbReference type="PROSITE" id="PS52029"/>
    </source>
</evidence>
<dbReference type="Proteomes" id="UP000199017">
    <property type="component" value="Unassembled WGS sequence"/>
</dbReference>
<evidence type="ECO:0000313" key="13">
    <source>
        <dbReference type="Proteomes" id="UP000199017"/>
    </source>
</evidence>
<dbReference type="Pfam" id="PF03734">
    <property type="entry name" value="YkuD"/>
    <property type="match status" value="1"/>
</dbReference>
<keyword evidence="4" id="KW-0378">Hydrolase</keyword>
<dbReference type="GO" id="GO:0005576">
    <property type="term" value="C:extracellular region"/>
    <property type="evidence" value="ECO:0007669"/>
    <property type="project" value="TreeGrafter"/>
</dbReference>
<dbReference type="AlphaFoldDB" id="A0A1G8BTG4"/>
<dbReference type="Gene3D" id="2.40.440.10">
    <property type="entry name" value="L,D-transpeptidase catalytic domain-like"/>
    <property type="match status" value="1"/>
</dbReference>
<feature type="domain" description="L,D-TPase catalytic" evidence="11">
    <location>
        <begin position="29"/>
        <end position="153"/>
    </location>
</feature>
<dbReference type="STRING" id="930129.SAMN05216352_10173"/>
<evidence type="ECO:0000256" key="9">
    <source>
        <dbReference type="PROSITE-ProRule" id="PRU01373"/>
    </source>
</evidence>
<evidence type="ECO:0000313" key="12">
    <source>
        <dbReference type="EMBL" id="SDH36369.1"/>
    </source>
</evidence>
<dbReference type="PANTHER" id="PTHR30582">
    <property type="entry name" value="L,D-TRANSPEPTIDASE"/>
    <property type="match status" value="1"/>
</dbReference>